<organism evidence="2 3">
    <name type="scientific">Ornithinimicrobium faecis</name>
    <dbReference type="NCBI Taxonomy" id="2934158"/>
    <lineage>
        <taxon>Bacteria</taxon>
        <taxon>Bacillati</taxon>
        <taxon>Actinomycetota</taxon>
        <taxon>Actinomycetes</taxon>
        <taxon>Micrococcales</taxon>
        <taxon>Ornithinimicrobiaceae</taxon>
        <taxon>Ornithinimicrobium</taxon>
    </lineage>
</organism>
<dbReference type="RefSeq" id="WP_252591939.1">
    <property type="nucleotide sequence ID" value="NZ_CP099489.1"/>
</dbReference>
<feature type="region of interest" description="Disordered" evidence="1">
    <location>
        <begin position="1"/>
        <end position="23"/>
    </location>
</feature>
<dbReference type="InterPro" id="IPR011051">
    <property type="entry name" value="RmlC_Cupin_sf"/>
</dbReference>
<reference evidence="2" key="1">
    <citation type="submission" date="2022-06" db="EMBL/GenBank/DDBJ databases">
        <title>Ornithinimicrobium HY1793.</title>
        <authorList>
            <person name="Huang Y."/>
        </authorList>
    </citation>
    <scope>NUCLEOTIDE SEQUENCE</scope>
    <source>
        <strain evidence="2">HY1793</strain>
    </source>
</reference>
<evidence type="ECO:0000313" key="2">
    <source>
        <dbReference type="EMBL" id="USQ79026.1"/>
    </source>
</evidence>
<name>A0ABY4YR20_9MICO</name>
<dbReference type="InterPro" id="IPR014710">
    <property type="entry name" value="RmlC-like_jellyroll"/>
</dbReference>
<evidence type="ECO:0000313" key="3">
    <source>
        <dbReference type="Proteomes" id="UP001056455"/>
    </source>
</evidence>
<keyword evidence="3" id="KW-1185">Reference proteome</keyword>
<evidence type="ECO:0000256" key="1">
    <source>
        <dbReference type="SAM" id="MobiDB-lite"/>
    </source>
</evidence>
<dbReference type="EMBL" id="CP099489">
    <property type="protein sequence ID" value="USQ79026.1"/>
    <property type="molecule type" value="Genomic_DNA"/>
</dbReference>
<dbReference type="Proteomes" id="UP001056455">
    <property type="component" value="Chromosome"/>
</dbReference>
<dbReference type="Gene3D" id="2.60.120.10">
    <property type="entry name" value="Jelly Rolls"/>
    <property type="match status" value="1"/>
</dbReference>
<proteinExistence type="predicted"/>
<protein>
    <submittedName>
        <fullName evidence="2">Uncharacterized protein</fullName>
    </submittedName>
</protein>
<dbReference type="SUPFAM" id="SSF51182">
    <property type="entry name" value="RmlC-like cupins"/>
    <property type="match status" value="1"/>
</dbReference>
<gene>
    <name evidence="2" type="ORF">NF556_15545</name>
</gene>
<accession>A0ABY4YR20</accession>
<sequence length="308" mass="34169">MSYGNDPRANLASSPQAAPTTGARRPTFYQFDLHAPAEQTEAGSPTWFFRGQNFVLSQTRLQAGDSLQVTGAEHEYVVLLTESTAHVSVLAGEETEEVSEHAVIVVPPGDSRVEAHATTVVSRLFDVRSPLVERAANAEAYAEADPIVAPLVPWPDPVGGARLRVYLPERVEAEPGRFGRIYRTSSFMINFLDEQQGPRDPEKLSPHHHDDFEQCSFVLEGSYVHHIRNSWTPRRSEWWEDQHQHIGAPSATIIPPPTVHTSEAVGLGLNRMVDIFCPPREDFSAMDGWVLNAEDYPQPQPAESEQSA</sequence>